<dbReference type="InterPro" id="IPR032183">
    <property type="entry name" value="PKD-like"/>
</dbReference>
<name>U2NMT6_9BACT</name>
<dbReference type="Pfam" id="PF16407">
    <property type="entry name" value="PKD_2"/>
    <property type="match status" value="1"/>
</dbReference>
<dbReference type="AlphaFoldDB" id="U2NMT6"/>
<evidence type="ECO:0000313" key="2">
    <source>
        <dbReference type="Proteomes" id="UP000016648"/>
    </source>
</evidence>
<accession>U2NMT6</accession>
<proteinExistence type="predicted"/>
<evidence type="ECO:0000313" key="1">
    <source>
        <dbReference type="EMBL" id="ERK39380.1"/>
    </source>
</evidence>
<sequence length="516" mass="57767">MDYGRLVSTLMKMKGTDKMKQLFLLLITILGLTSCVHDDTNDNPTPLNEVTIGGIQDEYDDVHIDKLLSIHPTLTTSQNSDGQFGYFWIAYDNNTMYRADTLSRERNLDVKVALAPGQHTLKFKVVDNLTGVYYEKEFKVNVVNEFTKGLMILCDDGGKARLDFLPDGQKEVITNVYGKVNGGESLGTKPKRVYFNKFDRESLDEVMVLCQDERGGCFLDATSMKQSRTYVGFFMSPPEKVMPEAYYKSSMRHYLVNDGKLHDRAVNMHAPTVKPNMLVAGKTYSIADNANFNDDEQQPARAVVYDNENMCFYTINSITTAFLTTATKTRDLVYIPGGFFNPDNVGMKCLYANISVRSETGANQFMGVFEEPGGRRHLLKCGIGFWVEGADPDTYFSDLGDDVLTTEKVAEATSFACSARFPGYMFYASGSVVYLYNAESKTGMRVYDLGGDVDIDHIEFDYKSSTLLVAYRDKGRATLPAGFAMLEVGTDGGLHLQLTGRRDGLADRIVDFERKY</sequence>
<keyword evidence="2" id="KW-1185">Reference proteome</keyword>
<comment type="caution">
    <text evidence="1">The sequence shown here is derived from an EMBL/GenBank/DDBJ whole genome shotgun (WGS) entry which is preliminary data.</text>
</comment>
<reference evidence="1 2" key="1">
    <citation type="submission" date="2013-08" db="EMBL/GenBank/DDBJ databases">
        <authorList>
            <person name="Durkin A.S."/>
            <person name="Haft D.R."/>
            <person name="McCorrison J."/>
            <person name="Torralba M."/>
            <person name="Gillis M."/>
            <person name="Haft D.H."/>
            <person name="Methe B."/>
            <person name="Sutton G."/>
            <person name="Nelson K.E."/>
        </authorList>
    </citation>
    <scope>NUCLEOTIDE SEQUENCE [LARGE SCALE GENOMIC DNA]</scope>
    <source>
        <strain evidence="1 2">F0067</strain>
    </source>
</reference>
<organism evidence="1 2">
    <name type="scientific">Segatella baroniae F0067</name>
    <dbReference type="NCBI Taxonomy" id="1115809"/>
    <lineage>
        <taxon>Bacteria</taxon>
        <taxon>Pseudomonadati</taxon>
        <taxon>Bacteroidota</taxon>
        <taxon>Bacteroidia</taxon>
        <taxon>Bacteroidales</taxon>
        <taxon>Prevotellaceae</taxon>
        <taxon>Segatella</taxon>
    </lineage>
</organism>
<dbReference type="EMBL" id="AWEY01000023">
    <property type="protein sequence ID" value="ERK39380.1"/>
    <property type="molecule type" value="Genomic_DNA"/>
</dbReference>
<gene>
    <name evidence="1" type="ORF">HMPREF9135_1732</name>
</gene>
<dbReference type="Proteomes" id="UP000016648">
    <property type="component" value="Unassembled WGS sequence"/>
</dbReference>
<dbReference type="PATRIC" id="fig|1115809.3.peg.1290"/>
<evidence type="ECO:0008006" key="3">
    <source>
        <dbReference type="Google" id="ProtNLM"/>
    </source>
</evidence>
<protein>
    <recommendedName>
        <fullName evidence="3">Lipoprotein</fullName>
    </recommendedName>
</protein>
<dbReference type="PROSITE" id="PS51257">
    <property type="entry name" value="PROKAR_LIPOPROTEIN"/>
    <property type="match status" value="1"/>
</dbReference>